<sequence>MDMNGPTRRLTAILGRARRGSGRLDHLVRAVVRYDRADGGRLAAAVTYYAFFAAFSSALLGFAVLGHVLDDPAVLRAVQDYLSQNLPNLDAGTLRDARGTAGVIAFVVLPVSGLLWVDALRSSIRAIWRLPQYPGNFFLRQLIDLGILAGLGLLLAASLAAATGTEALLDRLLSDTADAAGPTSRWLLDAAGYTLGIGVNTVLALGVLTGLPRLRMPLRRVVGPALFVAAGLEGLKTVGRVYVHRTEANPAYQVVTGAVAVLVFLSLLNQLLLFAVALTATSDRGRVTDLAGAAPPIRTVGPHRRAHVRRRSARGPRELRNARAADRAPP</sequence>
<dbReference type="InterPro" id="IPR017039">
    <property type="entry name" value="Virul_fac_BrkB"/>
</dbReference>
<feature type="compositionally biased region" description="Basic residues" evidence="6">
    <location>
        <begin position="301"/>
        <end position="314"/>
    </location>
</feature>
<keyword evidence="2" id="KW-1003">Cell membrane</keyword>
<reference evidence="8" key="1">
    <citation type="submission" date="2021-01" db="EMBL/GenBank/DDBJ databases">
        <title>Whole genome shotgun sequence of Virgisporangium aliadipatigenens NBRC 105644.</title>
        <authorList>
            <person name="Komaki H."/>
            <person name="Tamura T."/>
        </authorList>
    </citation>
    <scope>NUCLEOTIDE SEQUENCE</scope>
    <source>
        <strain evidence="8">NBRC 105644</strain>
    </source>
</reference>
<proteinExistence type="predicted"/>
<dbReference type="AlphaFoldDB" id="A0A8J3YQ47"/>
<feature type="transmembrane region" description="Helical" evidence="7">
    <location>
        <begin position="190"/>
        <end position="209"/>
    </location>
</feature>
<dbReference type="PANTHER" id="PTHR30213:SF1">
    <property type="entry name" value="INNER MEMBRANE PROTEIN YHJD"/>
    <property type="match status" value="1"/>
</dbReference>
<dbReference type="Pfam" id="PF03631">
    <property type="entry name" value="Virul_fac_BrkB"/>
    <property type="match status" value="1"/>
</dbReference>
<feature type="transmembrane region" description="Helical" evidence="7">
    <location>
        <begin position="221"/>
        <end position="243"/>
    </location>
</feature>
<feature type="region of interest" description="Disordered" evidence="6">
    <location>
        <begin position="294"/>
        <end position="330"/>
    </location>
</feature>
<keyword evidence="9" id="KW-1185">Reference proteome</keyword>
<organism evidence="8 9">
    <name type="scientific">Virgisporangium aliadipatigenens</name>
    <dbReference type="NCBI Taxonomy" id="741659"/>
    <lineage>
        <taxon>Bacteria</taxon>
        <taxon>Bacillati</taxon>
        <taxon>Actinomycetota</taxon>
        <taxon>Actinomycetes</taxon>
        <taxon>Micromonosporales</taxon>
        <taxon>Micromonosporaceae</taxon>
        <taxon>Virgisporangium</taxon>
    </lineage>
</organism>
<dbReference type="PANTHER" id="PTHR30213">
    <property type="entry name" value="INNER MEMBRANE PROTEIN YHJD"/>
    <property type="match status" value="1"/>
</dbReference>
<name>A0A8J3YQ47_9ACTN</name>
<evidence type="ECO:0000313" key="8">
    <source>
        <dbReference type="EMBL" id="GIJ47930.1"/>
    </source>
</evidence>
<dbReference type="Proteomes" id="UP000619260">
    <property type="component" value="Unassembled WGS sequence"/>
</dbReference>
<protein>
    <submittedName>
        <fullName evidence="8">Inner membrane protein YhjD</fullName>
    </submittedName>
</protein>
<dbReference type="PIRSF" id="PIRSF035875">
    <property type="entry name" value="RNase_BN"/>
    <property type="match status" value="1"/>
</dbReference>
<feature type="transmembrane region" description="Helical" evidence="7">
    <location>
        <begin position="97"/>
        <end position="117"/>
    </location>
</feature>
<keyword evidence="3 7" id="KW-0812">Transmembrane</keyword>
<keyword evidence="4 7" id="KW-1133">Transmembrane helix</keyword>
<evidence type="ECO:0000256" key="3">
    <source>
        <dbReference type="ARBA" id="ARBA00022692"/>
    </source>
</evidence>
<feature type="transmembrane region" description="Helical" evidence="7">
    <location>
        <begin position="138"/>
        <end position="162"/>
    </location>
</feature>
<keyword evidence="5 7" id="KW-0472">Membrane</keyword>
<evidence type="ECO:0000256" key="6">
    <source>
        <dbReference type="SAM" id="MobiDB-lite"/>
    </source>
</evidence>
<feature type="transmembrane region" description="Helical" evidence="7">
    <location>
        <begin position="42"/>
        <end position="65"/>
    </location>
</feature>
<evidence type="ECO:0000256" key="2">
    <source>
        <dbReference type="ARBA" id="ARBA00022475"/>
    </source>
</evidence>
<evidence type="ECO:0000256" key="5">
    <source>
        <dbReference type="ARBA" id="ARBA00023136"/>
    </source>
</evidence>
<feature type="compositionally biased region" description="Basic and acidic residues" evidence="6">
    <location>
        <begin position="315"/>
        <end position="330"/>
    </location>
</feature>
<gene>
    <name evidence="8" type="ORF">Val02_48160</name>
</gene>
<feature type="transmembrane region" description="Helical" evidence="7">
    <location>
        <begin position="255"/>
        <end position="278"/>
    </location>
</feature>
<dbReference type="GO" id="GO:0005886">
    <property type="term" value="C:plasma membrane"/>
    <property type="evidence" value="ECO:0007669"/>
    <property type="project" value="UniProtKB-SubCell"/>
</dbReference>
<accession>A0A8J3YQ47</accession>
<comment type="subcellular location">
    <subcellularLocation>
        <location evidence="1">Cell membrane</location>
        <topology evidence="1">Multi-pass membrane protein</topology>
    </subcellularLocation>
</comment>
<comment type="caution">
    <text evidence="8">The sequence shown here is derived from an EMBL/GenBank/DDBJ whole genome shotgun (WGS) entry which is preliminary data.</text>
</comment>
<evidence type="ECO:0000256" key="7">
    <source>
        <dbReference type="SAM" id="Phobius"/>
    </source>
</evidence>
<evidence type="ECO:0000256" key="1">
    <source>
        <dbReference type="ARBA" id="ARBA00004651"/>
    </source>
</evidence>
<evidence type="ECO:0000256" key="4">
    <source>
        <dbReference type="ARBA" id="ARBA00022989"/>
    </source>
</evidence>
<dbReference type="EMBL" id="BOPF01000018">
    <property type="protein sequence ID" value="GIJ47930.1"/>
    <property type="molecule type" value="Genomic_DNA"/>
</dbReference>
<evidence type="ECO:0000313" key="9">
    <source>
        <dbReference type="Proteomes" id="UP000619260"/>
    </source>
</evidence>